<dbReference type="InterPro" id="IPR007214">
    <property type="entry name" value="YbaK/aa-tRNA-synth-assoc-dom"/>
</dbReference>
<dbReference type="Gene3D" id="3.90.960.10">
    <property type="entry name" value="YbaK/aminoacyl-tRNA synthetase-associated domain"/>
    <property type="match status" value="1"/>
</dbReference>
<dbReference type="Pfam" id="PF04073">
    <property type="entry name" value="tRNA_edit"/>
    <property type="match status" value="1"/>
</dbReference>
<sequence length="177" mass="17689">MPSAAGTLDWLPLADHLDLVAAPVASAAALVPRARVARIDAGLADTAAFCAAYDVAPGASANCVVVAGRRGGATTYAAVLVLATTRADVNGVVRTELDARKCSFAAHDDAVGLTGMEFGGITPVGLPEGWPVLVDEAVVAAGDVVVGSGLRSSKLLLPAADLLRLPGARALALSRPA</sequence>
<evidence type="ECO:0000313" key="3">
    <source>
        <dbReference type="Proteomes" id="UP000317893"/>
    </source>
</evidence>
<evidence type="ECO:0000313" key="2">
    <source>
        <dbReference type="EMBL" id="TQJ09532.1"/>
    </source>
</evidence>
<dbReference type="Proteomes" id="UP000317893">
    <property type="component" value="Unassembled WGS sequence"/>
</dbReference>
<dbReference type="EMBL" id="VFMN01000001">
    <property type="protein sequence ID" value="TQJ09532.1"/>
    <property type="molecule type" value="Genomic_DNA"/>
</dbReference>
<dbReference type="InterPro" id="IPR036754">
    <property type="entry name" value="YbaK/aa-tRNA-synt-asso_dom_sf"/>
</dbReference>
<organism evidence="2 3">
    <name type="scientific">Lapillicoccus jejuensis</name>
    <dbReference type="NCBI Taxonomy" id="402171"/>
    <lineage>
        <taxon>Bacteria</taxon>
        <taxon>Bacillati</taxon>
        <taxon>Actinomycetota</taxon>
        <taxon>Actinomycetes</taxon>
        <taxon>Micrococcales</taxon>
        <taxon>Intrasporangiaceae</taxon>
        <taxon>Lapillicoccus</taxon>
    </lineage>
</organism>
<feature type="domain" description="YbaK/aminoacyl-tRNA synthetase-associated" evidence="1">
    <location>
        <begin position="43"/>
        <end position="165"/>
    </location>
</feature>
<accession>A0A542E2H1</accession>
<evidence type="ECO:0000259" key="1">
    <source>
        <dbReference type="Pfam" id="PF04073"/>
    </source>
</evidence>
<dbReference type="AlphaFoldDB" id="A0A542E2H1"/>
<dbReference type="SUPFAM" id="SSF55826">
    <property type="entry name" value="YbaK/ProRS associated domain"/>
    <property type="match status" value="1"/>
</dbReference>
<keyword evidence="3" id="KW-1185">Reference proteome</keyword>
<dbReference type="RefSeq" id="WP_141848886.1">
    <property type="nucleotide sequence ID" value="NZ_BAAAPR010000009.1"/>
</dbReference>
<reference evidence="2 3" key="1">
    <citation type="submission" date="2019-06" db="EMBL/GenBank/DDBJ databases">
        <title>Sequencing the genomes of 1000 actinobacteria strains.</title>
        <authorList>
            <person name="Klenk H.-P."/>
        </authorList>
    </citation>
    <scope>NUCLEOTIDE SEQUENCE [LARGE SCALE GENOMIC DNA]</scope>
    <source>
        <strain evidence="2 3">DSM 18607</strain>
    </source>
</reference>
<protein>
    <submittedName>
        <fullName evidence="2">Prolyl-tRNA editing enzyme YbaK/EbsC (Cys-tRNA(Pro) deacylase)</fullName>
    </submittedName>
</protein>
<name>A0A542E2H1_9MICO</name>
<gene>
    <name evidence="2" type="ORF">FB458_2644</name>
</gene>
<comment type="caution">
    <text evidence="2">The sequence shown here is derived from an EMBL/GenBank/DDBJ whole genome shotgun (WGS) entry which is preliminary data.</text>
</comment>
<dbReference type="OrthoDB" id="9796920at2"/>
<proteinExistence type="predicted"/>
<dbReference type="GO" id="GO:0002161">
    <property type="term" value="F:aminoacyl-tRNA deacylase activity"/>
    <property type="evidence" value="ECO:0007669"/>
    <property type="project" value="InterPro"/>
</dbReference>